<keyword evidence="1" id="KW-1133">Transmembrane helix</keyword>
<evidence type="ECO:0000313" key="2">
    <source>
        <dbReference type="EMBL" id="KKT37296.1"/>
    </source>
</evidence>
<feature type="transmembrane region" description="Helical" evidence="1">
    <location>
        <begin position="70"/>
        <end position="92"/>
    </location>
</feature>
<evidence type="ECO:0000256" key="1">
    <source>
        <dbReference type="SAM" id="Phobius"/>
    </source>
</evidence>
<dbReference type="EMBL" id="LCHQ01000036">
    <property type="protein sequence ID" value="KKT37296.1"/>
    <property type="molecule type" value="Genomic_DNA"/>
</dbReference>
<comment type="caution">
    <text evidence="2">The sequence shown here is derived from an EMBL/GenBank/DDBJ whole genome shotgun (WGS) entry which is preliminary data.</text>
</comment>
<feature type="transmembrane region" description="Helical" evidence="1">
    <location>
        <begin position="33"/>
        <end position="58"/>
    </location>
</feature>
<name>A0A0G1GQI6_9BACT</name>
<dbReference type="AlphaFoldDB" id="A0A0G1GQI6"/>
<accession>A0A0G1GQI6</accession>
<evidence type="ECO:0000313" key="3">
    <source>
        <dbReference type="Proteomes" id="UP000034097"/>
    </source>
</evidence>
<keyword evidence="1" id="KW-0812">Transmembrane</keyword>
<gene>
    <name evidence="2" type="ORF">UW26_C0036G0002</name>
</gene>
<organism evidence="2 3">
    <name type="scientific">Candidatus Collierbacteria bacterium GW2011_GWF1_44_12</name>
    <dbReference type="NCBI Taxonomy" id="1618402"/>
    <lineage>
        <taxon>Bacteria</taxon>
        <taxon>Candidatus Collieribacteriota</taxon>
    </lineage>
</organism>
<protein>
    <submittedName>
        <fullName evidence="2">Uncharacterized protein</fullName>
    </submittedName>
</protein>
<reference evidence="2 3" key="1">
    <citation type="journal article" date="2015" name="Nature">
        <title>rRNA introns, odd ribosomes, and small enigmatic genomes across a large radiation of phyla.</title>
        <authorList>
            <person name="Brown C.T."/>
            <person name="Hug L.A."/>
            <person name="Thomas B.C."/>
            <person name="Sharon I."/>
            <person name="Castelle C.J."/>
            <person name="Singh A."/>
            <person name="Wilkins M.J."/>
            <person name="Williams K.H."/>
            <person name="Banfield J.F."/>
        </authorList>
    </citation>
    <scope>NUCLEOTIDE SEQUENCE [LARGE SCALE GENOMIC DNA]</scope>
</reference>
<proteinExistence type="predicted"/>
<sequence length="95" mass="10408">MGLLQALGLGLYILAVAGFMQNAESWIGNIDQFIGPVLFLTLFAFSALVCGLITFYYPVKLFMDKKPKKAVQVVFYTAVFLFLFLVGVLVFATGG</sequence>
<keyword evidence="1" id="KW-0472">Membrane</keyword>
<dbReference type="Proteomes" id="UP000034097">
    <property type="component" value="Unassembled WGS sequence"/>
</dbReference>